<protein>
    <recommendedName>
        <fullName evidence="1">WxL domain-containing protein</fullName>
    </recommendedName>
</protein>
<comment type="caution">
    <text evidence="2">The sequence shown here is derived from an EMBL/GenBank/DDBJ whole genome shotgun (WGS) entry which is preliminary data.</text>
</comment>
<keyword evidence="3" id="KW-1185">Reference proteome</keyword>
<name>A0A0R1RRD7_9LACO</name>
<evidence type="ECO:0000313" key="3">
    <source>
        <dbReference type="Proteomes" id="UP000051999"/>
    </source>
</evidence>
<dbReference type="Proteomes" id="UP000051999">
    <property type="component" value="Unassembled WGS sequence"/>
</dbReference>
<dbReference type="PATRIC" id="fig|1114972.6.peg.2378"/>
<dbReference type="InterPro" id="IPR027994">
    <property type="entry name" value="WxL_dom"/>
</dbReference>
<dbReference type="AlphaFoldDB" id="A0A0R1RRD7"/>
<feature type="domain" description="WxL" evidence="1">
    <location>
        <begin position="44"/>
        <end position="238"/>
    </location>
</feature>
<organism evidence="2 3">
    <name type="scientific">Furfurilactobacillus rossiae DSM 15814</name>
    <dbReference type="NCBI Taxonomy" id="1114972"/>
    <lineage>
        <taxon>Bacteria</taxon>
        <taxon>Bacillati</taxon>
        <taxon>Bacillota</taxon>
        <taxon>Bacilli</taxon>
        <taxon>Lactobacillales</taxon>
        <taxon>Lactobacillaceae</taxon>
        <taxon>Furfurilactobacillus</taxon>
    </lineage>
</organism>
<gene>
    <name evidence="2" type="ORF">FD35_GL002315</name>
</gene>
<reference evidence="2 3" key="1">
    <citation type="journal article" date="2015" name="Genome Announc.">
        <title>Expanding the biotechnology potential of lactobacilli through comparative genomics of 213 strains and associated genera.</title>
        <authorList>
            <person name="Sun Z."/>
            <person name="Harris H.M."/>
            <person name="McCann A."/>
            <person name="Guo C."/>
            <person name="Argimon S."/>
            <person name="Zhang W."/>
            <person name="Yang X."/>
            <person name="Jeffery I.B."/>
            <person name="Cooney J.C."/>
            <person name="Kagawa T.F."/>
            <person name="Liu W."/>
            <person name="Song Y."/>
            <person name="Salvetti E."/>
            <person name="Wrobel A."/>
            <person name="Rasinkangas P."/>
            <person name="Parkhill J."/>
            <person name="Rea M.C."/>
            <person name="O'Sullivan O."/>
            <person name="Ritari J."/>
            <person name="Douillard F.P."/>
            <person name="Paul Ross R."/>
            <person name="Yang R."/>
            <person name="Briner A.E."/>
            <person name="Felis G.E."/>
            <person name="de Vos W.M."/>
            <person name="Barrangou R."/>
            <person name="Klaenhammer T.R."/>
            <person name="Caufield P.W."/>
            <person name="Cui Y."/>
            <person name="Zhang H."/>
            <person name="O'Toole P.W."/>
        </authorList>
    </citation>
    <scope>NUCLEOTIDE SEQUENCE [LARGE SCALE GENOMIC DNA]</scope>
    <source>
        <strain evidence="2 3">DSM 15814</strain>
    </source>
</reference>
<dbReference type="eggNOG" id="ENOG5032FMM">
    <property type="taxonomic scope" value="Bacteria"/>
</dbReference>
<dbReference type="Pfam" id="PF13731">
    <property type="entry name" value="WxL"/>
    <property type="match status" value="1"/>
</dbReference>
<sequence>MQVQLCVQKGGPNMFKKTQLFGVIAAAGLLMGPVIGAKAAGDVGTATTQVTAGFIAGQGPTNPVDPANPGGGPITDPSHPGTGATGALRLNYVSKLISFGTQPINSATTKRVGTSGSDMIGTYQSAQVADERGTNAGWALKVSGTPLKSGTDELAGATLKLPAGQVVTESGIDNGAVASEVSNALGTGGTLLSAAGGKGGGLTVDRWTPAQTELTIIGGTAKAADYSTNLTWTLQDSPTS</sequence>
<dbReference type="STRING" id="1114972.FD35_GL002315"/>
<dbReference type="OrthoDB" id="2320516at2"/>
<dbReference type="EMBL" id="AZFF01000006">
    <property type="protein sequence ID" value="KRL55784.1"/>
    <property type="molecule type" value="Genomic_DNA"/>
</dbReference>
<proteinExistence type="predicted"/>
<accession>A0A0R1RRD7</accession>
<evidence type="ECO:0000259" key="1">
    <source>
        <dbReference type="Pfam" id="PF13731"/>
    </source>
</evidence>
<evidence type="ECO:0000313" key="2">
    <source>
        <dbReference type="EMBL" id="KRL55784.1"/>
    </source>
</evidence>